<reference evidence="5" key="1">
    <citation type="journal article" date="2022" name="bioRxiv">
        <title>Sequencing and chromosome-scale assembly of the giantPleurodeles waltlgenome.</title>
        <authorList>
            <person name="Brown T."/>
            <person name="Elewa A."/>
            <person name="Iarovenko S."/>
            <person name="Subramanian E."/>
            <person name="Araus A.J."/>
            <person name="Petzold A."/>
            <person name="Susuki M."/>
            <person name="Suzuki K.-i.T."/>
            <person name="Hayashi T."/>
            <person name="Toyoda A."/>
            <person name="Oliveira C."/>
            <person name="Osipova E."/>
            <person name="Leigh N.D."/>
            <person name="Simon A."/>
            <person name="Yun M.H."/>
        </authorList>
    </citation>
    <scope>NUCLEOTIDE SEQUENCE</scope>
    <source>
        <strain evidence="5">20211129_DDA</strain>
        <tissue evidence="5">Liver</tissue>
    </source>
</reference>
<dbReference type="InterPro" id="IPR029060">
    <property type="entry name" value="PIN-like_dom_sf"/>
</dbReference>
<feature type="compositionally biased region" description="Basic residues" evidence="3">
    <location>
        <begin position="81"/>
        <end position="93"/>
    </location>
</feature>
<evidence type="ECO:0000313" key="6">
    <source>
        <dbReference type="Proteomes" id="UP001066276"/>
    </source>
</evidence>
<feature type="compositionally biased region" description="Basic and acidic residues" evidence="3">
    <location>
        <begin position="255"/>
        <end position="266"/>
    </location>
</feature>
<dbReference type="InterPro" id="IPR002716">
    <property type="entry name" value="PIN_dom"/>
</dbReference>
<dbReference type="EMBL" id="JANPWB010000007">
    <property type="protein sequence ID" value="KAJ1172166.1"/>
    <property type="molecule type" value="Genomic_DNA"/>
</dbReference>
<proteinExistence type="inferred from homology"/>
<evidence type="ECO:0000256" key="2">
    <source>
        <dbReference type="ARBA" id="ARBA00074620"/>
    </source>
</evidence>
<gene>
    <name evidence="5" type="ORF">NDU88_004016</name>
</gene>
<dbReference type="GO" id="GO:0005634">
    <property type="term" value="C:nucleus"/>
    <property type="evidence" value="ECO:0007669"/>
    <property type="project" value="TreeGrafter"/>
</dbReference>
<organism evidence="5 6">
    <name type="scientific">Pleurodeles waltl</name>
    <name type="common">Iberian ribbed newt</name>
    <dbReference type="NCBI Taxonomy" id="8319"/>
    <lineage>
        <taxon>Eukaryota</taxon>
        <taxon>Metazoa</taxon>
        <taxon>Chordata</taxon>
        <taxon>Craniata</taxon>
        <taxon>Vertebrata</taxon>
        <taxon>Euteleostomi</taxon>
        <taxon>Amphibia</taxon>
        <taxon>Batrachia</taxon>
        <taxon>Caudata</taxon>
        <taxon>Salamandroidea</taxon>
        <taxon>Salamandridae</taxon>
        <taxon>Pleurodelinae</taxon>
        <taxon>Pleurodeles</taxon>
    </lineage>
</organism>
<dbReference type="Gene3D" id="3.40.50.1010">
    <property type="entry name" value="5'-nuclease"/>
    <property type="match status" value="1"/>
</dbReference>
<dbReference type="PANTHER" id="PTHR16161:SF0">
    <property type="entry name" value="TRANSCRIPTIONAL PROTEIN SWT1"/>
    <property type="match status" value="1"/>
</dbReference>
<dbReference type="InterPro" id="IPR052626">
    <property type="entry name" value="SWT1_Regulator"/>
</dbReference>
<feature type="compositionally biased region" description="Low complexity" evidence="3">
    <location>
        <begin position="37"/>
        <end position="49"/>
    </location>
</feature>
<evidence type="ECO:0000256" key="3">
    <source>
        <dbReference type="SAM" id="MobiDB-lite"/>
    </source>
</evidence>
<feature type="compositionally biased region" description="Polar residues" evidence="3">
    <location>
        <begin position="61"/>
        <end position="79"/>
    </location>
</feature>
<feature type="compositionally biased region" description="Basic and acidic residues" evidence="3">
    <location>
        <begin position="169"/>
        <end position="181"/>
    </location>
</feature>
<evidence type="ECO:0000256" key="1">
    <source>
        <dbReference type="ARBA" id="ARBA00060839"/>
    </source>
</evidence>
<evidence type="ECO:0000313" key="5">
    <source>
        <dbReference type="EMBL" id="KAJ1172166.1"/>
    </source>
</evidence>
<protein>
    <recommendedName>
        <fullName evidence="2">Transcriptional protein SWT1</fullName>
    </recommendedName>
</protein>
<feature type="compositionally biased region" description="Polar residues" evidence="3">
    <location>
        <begin position="267"/>
        <end position="285"/>
    </location>
</feature>
<evidence type="ECO:0000259" key="4">
    <source>
        <dbReference type="SMART" id="SM00670"/>
    </source>
</evidence>
<accession>A0AAV7T7Y0</accession>
<feature type="domain" description="PIN" evidence="4">
    <location>
        <begin position="342"/>
        <end position="469"/>
    </location>
</feature>
<name>A0AAV7T7Y0_PLEWA</name>
<dbReference type="Pfam" id="PF13638">
    <property type="entry name" value="PIN_4"/>
    <property type="match status" value="1"/>
</dbReference>
<dbReference type="AlphaFoldDB" id="A0AAV7T7Y0"/>
<feature type="compositionally biased region" description="Polar residues" evidence="3">
    <location>
        <begin position="119"/>
        <end position="140"/>
    </location>
</feature>
<comment type="caution">
    <text evidence="5">The sequence shown here is derived from an EMBL/GenBank/DDBJ whole genome shotgun (WGS) entry which is preliminary data.</text>
</comment>
<keyword evidence="6" id="KW-1185">Reference proteome</keyword>
<feature type="region of interest" description="Disordered" evidence="3">
    <location>
        <begin position="220"/>
        <end position="290"/>
    </location>
</feature>
<dbReference type="CDD" id="cd18727">
    <property type="entry name" value="PIN_Swt1-like"/>
    <property type="match status" value="1"/>
</dbReference>
<dbReference type="Proteomes" id="UP001066276">
    <property type="component" value="Chromosome 4_1"/>
</dbReference>
<dbReference type="SUPFAM" id="SSF88723">
    <property type="entry name" value="PIN domain-like"/>
    <property type="match status" value="1"/>
</dbReference>
<sequence>MSEPKLKRKKSAKKKHGSSHGSKQKNEETHSAPNAPSSPSDQRPQSPEPNSCSPAKRQKTDSSFTRDTPQSLPKKTSPVSLRKHSSTSVKVRRTSAGSCYYQLCGLTKKHKEKGDNDQSDLGSSNKKCSTGDSQPASETSTPRRETQGQKNGELIDKINKKIKRSRKNMAREEQVPTRDLPEKIPQKLGTWINSFKIVTLPKNSNSSIAARSQAFQESCKKQARLKKSKKEATSSSQKAVPVLAPSSPIRSSICGEKEEYAHESHRPSFTQKSKGAGSSATPQCNEDSEEEMQIVEELHTARSEKKLDLAVAQTCGELTSMDIDSPEDSVHNFPETTSCSSLLIVIDTNIMIGHLQFIKTLKTMYLPGFGKPILIIPWVVLQELDYMKNGKLLQSVKHKAIPAVQFIYICLKNQDPNLWGQSMQQASQKMYGLNAENNDDRVLHCCIQFQKLYPSRSLLLCSDDKNLCNKALVSDVKAVSKADLLAAAQNLIMTSAGQPSHVSLTPLNEGHVYKNNDTSGGNTSTVADNPFRNVISDLEKCLGLALSRILETEMKVAFDDLWVEVLFLKPPWTLSDLLQCFKKHWIAVFGMIMKRDLLESIDFLHENLCKGATIDYILMELLLKQSSILLNAFSSRSHYDGALPQACSQISQLVSTTAEVKELCLKNTAQTKGSPYENTAPEKIEVEGLPKVACEEKLTETQNFQNAEKYQKIWIVLENLCNTVANYSNDIFQKFACIQPLLLEQPATSILPLHETFLCLQKLMVAVKNILEGIQRIIVPNSTSEDVMPLYSVLLNNEIHVADFTFSAVELYECLSQNEYRQKLTIGCYQLSVLEQTMKTVNESICSEAKGRGWM</sequence>
<feature type="region of interest" description="Disordered" evidence="3">
    <location>
        <begin position="107"/>
        <end position="181"/>
    </location>
</feature>
<feature type="compositionally biased region" description="Basic residues" evidence="3">
    <location>
        <begin position="1"/>
        <end position="18"/>
    </location>
</feature>
<dbReference type="PANTHER" id="PTHR16161">
    <property type="entry name" value="TRANSCRIPTIONAL PROTEIN SWT1"/>
    <property type="match status" value="1"/>
</dbReference>
<dbReference type="SMART" id="SM00670">
    <property type="entry name" value="PINc"/>
    <property type="match status" value="1"/>
</dbReference>
<dbReference type="FunFam" id="3.40.50.1010:FF:000012">
    <property type="entry name" value="SWT1, RNA endoribonuclease homolog"/>
    <property type="match status" value="1"/>
</dbReference>
<feature type="region of interest" description="Disordered" evidence="3">
    <location>
        <begin position="1"/>
        <end position="94"/>
    </location>
</feature>
<comment type="similarity">
    <text evidence="1">Belongs to the SWT1 family.</text>
</comment>
<feature type="compositionally biased region" description="Basic and acidic residues" evidence="3">
    <location>
        <begin position="141"/>
        <end position="159"/>
    </location>
</feature>